<dbReference type="VEuPathDB" id="VectorBase:ISCP_020007"/>
<dbReference type="InterPro" id="IPR011990">
    <property type="entry name" value="TPR-like_helical_dom_sf"/>
</dbReference>
<dbReference type="EMBL" id="ABJB011080315">
    <property type="status" value="NOT_ANNOTATED_CDS"/>
    <property type="molecule type" value="Genomic_DNA"/>
</dbReference>
<protein>
    <recommendedName>
        <fullName evidence="3">SOCS box domain-containing protein</fullName>
    </recommendedName>
</protein>
<keyword evidence="6" id="KW-1267">Proteomics identification</keyword>
<reference evidence="5" key="1">
    <citation type="submission" date="2008-03" db="EMBL/GenBank/DDBJ databases">
        <title>Annotation of Ixodes scapularis.</title>
        <authorList>
            <consortium name="Ixodes scapularis Genome Project Consortium"/>
            <person name="Caler E."/>
            <person name="Hannick L.I."/>
            <person name="Bidwell S."/>
            <person name="Joardar V."/>
            <person name="Thiagarajan M."/>
            <person name="Amedeo P."/>
            <person name="Galinsky K.J."/>
            <person name="Schobel S."/>
            <person name="Inman J."/>
            <person name="Hostetler J."/>
            <person name="Miller J."/>
            <person name="Hammond M."/>
            <person name="Megy K."/>
            <person name="Lawson D."/>
            <person name="Kodira C."/>
            <person name="Sutton G."/>
            <person name="Meyer J."/>
            <person name="Hill C.A."/>
            <person name="Birren B."/>
            <person name="Nene V."/>
            <person name="Collins F."/>
            <person name="Alarcon-Chaidez F."/>
            <person name="Wikel S."/>
            <person name="Strausberg R."/>
        </authorList>
    </citation>
    <scope>NUCLEOTIDE SEQUENCE [LARGE SCALE GENOMIC DNA]</scope>
    <source>
        <strain evidence="5">Wikel</strain>
    </source>
</reference>
<dbReference type="InterPro" id="IPR007317">
    <property type="entry name" value="GET4"/>
</dbReference>
<dbReference type="InterPro" id="IPR001496">
    <property type="entry name" value="SOCS_box"/>
</dbReference>
<dbReference type="VEuPathDB" id="VectorBase:ISCW021930"/>
<evidence type="ECO:0007829" key="6">
    <source>
        <dbReference type="PeptideAtlas" id="A0A1S4M0F7"/>
    </source>
</evidence>
<comment type="similarity">
    <text evidence="1">Belongs to the GET4 family.</text>
</comment>
<dbReference type="OrthoDB" id="10252405at2759"/>
<evidence type="ECO:0000313" key="4">
    <source>
        <dbReference type="EnsemblMetazoa" id="ISCW021930-PA"/>
    </source>
</evidence>
<evidence type="ECO:0000259" key="3">
    <source>
        <dbReference type="PROSITE" id="PS50225"/>
    </source>
</evidence>
<dbReference type="PANTHER" id="PTHR12875">
    <property type="entry name" value="GOLGI TO ER TRAFFIC PROTEIN 4 HOMOLOG"/>
    <property type="match status" value="1"/>
</dbReference>
<feature type="region of interest" description="Disordered" evidence="2">
    <location>
        <begin position="307"/>
        <end position="333"/>
    </location>
</feature>
<dbReference type="EMBL" id="ABJB011099492">
    <property type="status" value="NOT_ANNOTATED_CDS"/>
    <property type="molecule type" value="Genomic_DNA"/>
</dbReference>
<evidence type="ECO:0000256" key="2">
    <source>
        <dbReference type="SAM" id="MobiDB-lite"/>
    </source>
</evidence>
<keyword evidence="5" id="KW-1185">Reference proteome</keyword>
<dbReference type="HOGENOM" id="CLU_046061_2_0_1"/>
<dbReference type="EnsemblMetazoa" id="ISCW021930-RA">
    <property type="protein sequence ID" value="ISCW021930-PA"/>
    <property type="gene ID" value="ISCW021930"/>
</dbReference>
<organism evidence="4 5">
    <name type="scientific">Ixodes scapularis</name>
    <name type="common">Black-legged tick</name>
    <name type="synonym">Deer tick</name>
    <dbReference type="NCBI Taxonomy" id="6945"/>
    <lineage>
        <taxon>Eukaryota</taxon>
        <taxon>Metazoa</taxon>
        <taxon>Ecdysozoa</taxon>
        <taxon>Arthropoda</taxon>
        <taxon>Chelicerata</taxon>
        <taxon>Arachnida</taxon>
        <taxon>Acari</taxon>
        <taxon>Parasitiformes</taxon>
        <taxon>Ixodida</taxon>
        <taxon>Ixodoidea</taxon>
        <taxon>Ixodidae</taxon>
        <taxon>Ixodinae</taxon>
        <taxon>Ixodes</taxon>
    </lineage>
</organism>
<dbReference type="PROSITE" id="PS50225">
    <property type="entry name" value="SOCS"/>
    <property type="match status" value="1"/>
</dbReference>
<dbReference type="Pfam" id="PF04190">
    <property type="entry name" value="GET4"/>
    <property type="match status" value="1"/>
</dbReference>
<sequence length="333" mass="37309">MNHILGLADGLVKMAARVTGTARVLNKLHASIDSGNYYEAHQMYRTIYFRYQSQKKYDELKELLYDGAIKLLTLQQVCASSVRACLASYPLPQTHSLPLPERLGRLHSLLAAHSPERMTFLTRALQWSSPPSSSPDAPSRGHPALHRLVALTLWKEKNYQESRYHFVHSTDGDGCAAMLVEFQTTKGYSSEIDLFIAQTVFQYLCLRNPSTATLAFWAYTRRHPSVPRGPPFYLPLLNFLWFLLLAVESRKLAVFTVLCEEYQPTISRDPSYPQYLDKIGQLFFGLPPPPKPQGVFGNLIQTLLGGLEDDDPGTSHGAAGTSPVAQVQPEELD</sequence>
<dbReference type="STRING" id="6945.B7QAC0"/>
<evidence type="ECO:0000313" key="5">
    <source>
        <dbReference type="Proteomes" id="UP000001555"/>
    </source>
</evidence>
<dbReference type="VEuPathDB" id="VectorBase:ISCI021930"/>
<accession>A0A1S4M0F7</accession>
<proteinExistence type="evidence at protein level"/>
<dbReference type="Gene3D" id="1.25.40.10">
    <property type="entry name" value="Tetratricopeptide repeat domain"/>
    <property type="match status" value="1"/>
</dbReference>
<dbReference type="PANTHER" id="PTHR12875:SF0">
    <property type="entry name" value="GOLGI TO ER TRAFFIC PROTEIN 4 HOMOLOG"/>
    <property type="match status" value="1"/>
</dbReference>
<evidence type="ECO:0000256" key="1">
    <source>
        <dbReference type="ARBA" id="ARBA00005351"/>
    </source>
</evidence>
<dbReference type="PaxDb" id="6945-B7QAC0"/>
<name>A0A1S4M0F7_IXOSC</name>
<feature type="domain" description="SOCS box" evidence="3">
    <location>
        <begin position="59"/>
        <end position="103"/>
    </location>
</feature>
<reference evidence="4" key="2">
    <citation type="submission" date="2020-05" db="UniProtKB">
        <authorList>
            <consortium name="EnsemblMetazoa"/>
        </authorList>
    </citation>
    <scope>IDENTIFICATION</scope>
    <source>
        <strain evidence="4">wikel</strain>
    </source>
</reference>
<dbReference type="Proteomes" id="UP000001555">
    <property type="component" value="Unassembled WGS sequence"/>
</dbReference>